<dbReference type="RefSeq" id="XP_067817711.1">
    <property type="nucleotide sequence ID" value="XM_067965948.1"/>
</dbReference>
<dbReference type="GeneID" id="94351619"/>
<name>A0A976FK00_BRELC</name>
<dbReference type="OrthoDB" id="165735at2759"/>
<dbReference type="AlphaFoldDB" id="A0A976FK00"/>
<proteinExistence type="predicted"/>
<organism evidence="1 2">
    <name type="scientific">Bremia lactucae</name>
    <name type="common">Lettuce downy mildew</name>
    <dbReference type="NCBI Taxonomy" id="4779"/>
    <lineage>
        <taxon>Eukaryota</taxon>
        <taxon>Sar</taxon>
        <taxon>Stramenopiles</taxon>
        <taxon>Oomycota</taxon>
        <taxon>Peronosporomycetes</taxon>
        <taxon>Peronosporales</taxon>
        <taxon>Peronosporaceae</taxon>
        <taxon>Bremia</taxon>
    </lineage>
</organism>
<gene>
    <name evidence="1" type="ORF">CCR75_007892</name>
</gene>
<protein>
    <submittedName>
        <fullName evidence="1">Uncharacterized protein</fullName>
    </submittedName>
</protein>
<evidence type="ECO:0000313" key="1">
    <source>
        <dbReference type="EMBL" id="TDH68212.1"/>
    </source>
</evidence>
<keyword evidence="2" id="KW-1185">Reference proteome</keyword>
<sequence>MVTRNIRCWHNFLDNLLYPPTSNITYDGVCVFTLSGYVEYYDGCFRNPSDDTVDVDVSQFLCIFQQLTCQEIQREKAAHQEREAGNFLPLKPALRLREYVFHIVSATFTSVFAVGSGRSRGLVLEKLPFGVIVVAFSTPLQLKETFARINTACAALRR</sequence>
<comment type="caution">
    <text evidence="1">The sequence shown here is derived from an EMBL/GenBank/DDBJ whole genome shotgun (WGS) entry which is preliminary data.</text>
</comment>
<reference evidence="1 2" key="1">
    <citation type="journal article" date="2021" name="Genome Biol.">
        <title>AFLAP: assembly-free linkage analysis pipeline using k-mers from genome sequencing data.</title>
        <authorList>
            <person name="Fletcher K."/>
            <person name="Zhang L."/>
            <person name="Gil J."/>
            <person name="Han R."/>
            <person name="Cavanaugh K."/>
            <person name="Michelmore R."/>
        </authorList>
    </citation>
    <scope>NUCLEOTIDE SEQUENCE [LARGE SCALE GENOMIC DNA]</scope>
    <source>
        <strain evidence="1 2">SF5</strain>
    </source>
</reference>
<dbReference type="KEGG" id="blac:94351619"/>
<dbReference type="EMBL" id="SHOA02000003">
    <property type="protein sequence ID" value="TDH68212.1"/>
    <property type="molecule type" value="Genomic_DNA"/>
</dbReference>
<evidence type="ECO:0000313" key="2">
    <source>
        <dbReference type="Proteomes" id="UP000294530"/>
    </source>
</evidence>
<dbReference type="Proteomes" id="UP000294530">
    <property type="component" value="Unassembled WGS sequence"/>
</dbReference>
<accession>A0A976FK00</accession>